<dbReference type="InterPro" id="IPR000515">
    <property type="entry name" value="MetI-like"/>
</dbReference>
<comment type="subcellular location">
    <subcellularLocation>
        <location evidence="1">Cell inner membrane</location>
        <topology evidence="1">Multi-pass membrane protein</topology>
    </subcellularLocation>
    <subcellularLocation>
        <location evidence="8">Cell membrane</location>
        <topology evidence="8">Multi-pass membrane protein</topology>
    </subcellularLocation>
</comment>
<dbReference type="GO" id="GO:0022857">
    <property type="term" value="F:transmembrane transporter activity"/>
    <property type="evidence" value="ECO:0007669"/>
    <property type="project" value="InterPro"/>
</dbReference>
<evidence type="ECO:0000313" key="10">
    <source>
        <dbReference type="EMBL" id="PMS35518.1"/>
    </source>
</evidence>
<evidence type="ECO:0000313" key="11">
    <source>
        <dbReference type="Proteomes" id="UP000235777"/>
    </source>
</evidence>
<feature type="transmembrane region" description="Helical" evidence="8">
    <location>
        <begin position="94"/>
        <end position="118"/>
    </location>
</feature>
<name>A0A2N7X185_9BURK</name>
<dbReference type="GO" id="GO:0006865">
    <property type="term" value="P:amino acid transport"/>
    <property type="evidence" value="ECO:0007669"/>
    <property type="project" value="TreeGrafter"/>
</dbReference>
<keyword evidence="5 8" id="KW-0812">Transmembrane</keyword>
<sequence>MSAWLAPTYLGWIAHGYAVTLALAASVIVAATFLGFVLALVRSTDSAVARQTASAYVTLVRNSPLIVQLLFWYYGAAMLLPSGLASWLNAPHRLAVGPLAIAWPSFEVVAGFVGLTLYTTTFVGEELRAGLSGVPKAQREAAAALGLARVAAFRHVVLPQAIRIAVPALVGQYMNVVKNSSLTMAIGVAELSYASREVDSATFKTFQAYGSATILYIVTIAVIEAVLIVYRRGSLVAGRRGIAR</sequence>
<evidence type="ECO:0000256" key="3">
    <source>
        <dbReference type="ARBA" id="ARBA00022448"/>
    </source>
</evidence>
<dbReference type="NCBIfam" id="TIGR01726">
    <property type="entry name" value="HEQRo_perm_3TM"/>
    <property type="match status" value="1"/>
</dbReference>
<dbReference type="Proteomes" id="UP000235777">
    <property type="component" value="Unassembled WGS sequence"/>
</dbReference>
<gene>
    <name evidence="10" type="ORF">C0Z20_18610</name>
</gene>
<evidence type="ECO:0000256" key="4">
    <source>
        <dbReference type="ARBA" id="ARBA00022475"/>
    </source>
</evidence>
<evidence type="ECO:0000256" key="8">
    <source>
        <dbReference type="RuleBase" id="RU363032"/>
    </source>
</evidence>
<keyword evidence="3 8" id="KW-0813">Transport</keyword>
<dbReference type="EMBL" id="PNYC01000011">
    <property type="protein sequence ID" value="PMS35518.1"/>
    <property type="molecule type" value="Genomic_DNA"/>
</dbReference>
<dbReference type="GO" id="GO:0043190">
    <property type="term" value="C:ATP-binding cassette (ABC) transporter complex"/>
    <property type="evidence" value="ECO:0007669"/>
    <property type="project" value="InterPro"/>
</dbReference>
<dbReference type="PANTHER" id="PTHR30614">
    <property type="entry name" value="MEMBRANE COMPONENT OF AMINO ACID ABC TRANSPORTER"/>
    <property type="match status" value="1"/>
</dbReference>
<evidence type="ECO:0000256" key="5">
    <source>
        <dbReference type="ARBA" id="ARBA00022692"/>
    </source>
</evidence>
<dbReference type="AlphaFoldDB" id="A0A2N7X185"/>
<comment type="caution">
    <text evidence="10">The sequence shown here is derived from an EMBL/GenBank/DDBJ whole genome shotgun (WGS) entry which is preliminary data.</text>
</comment>
<dbReference type="SUPFAM" id="SSF161098">
    <property type="entry name" value="MetI-like"/>
    <property type="match status" value="1"/>
</dbReference>
<evidence type="ECO:0000256" key="6">
    <source>
        <dbReference type="ARBA" id="ARBA00022989"/>
    </source>
</evidence>
<evidence type="ECO:0000256" key="1">
    <source>
        <dbReference type="ARBA" id="ARBA00004429"/>
    </source>
</evidence>
<keyword evidence="6 8" id="KW-1133">Transmembrane helix</keyword>
<dbReference type="STRING" id="863227.GCA_000373005_03981"/>
<evidence type="ECO:0000256" key="2">
    <source>
        <dbReference type="ARBA" id="ARBA00010072"/>
    </source>
</evidence>
<keyword evidence="4" id="KW-1003">Cell membrane</keyword>
<keyword evidence="7 8" id="KW-0472">Membrane</keyword>
<dbReference type="OrthoDB" id="9808531at2"/>
<feature type="transmembrane region" description="Helical" evidence="8">
    <location>
        <begin position="12"/>
        <end position="41"/>
    </location>
</feature>
<dbReference type="InterPro" id="IPR035906">
    <property type="entry name" value="MetI-like_sf"/>
</dbReference>
<dbReference type="InterPro" id="IPR010065">
    <property type="entry name" value="AA_ABC_transptr_permease_3TM"/>
</dbReference>
<proteinExistence type="inferred from homology"/>
<accession>A0A2N7X185</accession>
<keyword evidence="11" id="KW-1185">Reference proteome</keyword>
<dbReference type="Gene3D" id="1.10.3720.10">
    <property type="entry name" value="MetI-like"/>
    <property type="match status" value="1"/>
</dbReference>
<reference evidence="10 11" key="1">
    <citation type="submission" date="2018-01" db="EMBL/GenBank/DDBJ databases">
        <title>Whole genome analyses suggest that Burkholderia sensu lato contains two further novel genera in the rhizoxinica-symbiotica group Mycetohabitans gen. nov., and Trinickia gen. nov.: implications for the evolution of diazotrophy and nodulation in the Burkholderiaceae.</title>
        <authorList>
            <person name="Estrada-de los Santos P."/>
            <person name="Palmer M."/>
            <person name="Chavez-Ramirez B."/>
            <person name="Beukes C."/>
            <person name="Steenkamp E.T."/>
            <person name="Hirsch A.M."/>
            <person name="Manyaka P."/>
            <person name="Maluk M."/>
            <person name="Lafos M."/>
            <person name="Crook M."/>
            <person name="Gross E."/>
            <person name="Simon M.F."/>
            <person name="Bueno dos Reis Junior F."/>
            <person name="Poole P.S."/>
            <person name="Venter S.N."/>
            <person name="James E.K."/>
        </authorList>
    </citation>
    <scope>NUCLEOTIDE SEQUENCE [LARGE SCALE GENOMIC DNA]</scope>
    <source>
        <strain evidence="10 11">JPY 581</strain>
    </source>
</reference>
<evidence type="ECO:0000256" key="7">
    <source>
        <dbReference type="ARBA" id="ARBA00023136"/>
    </source>
</evidence>
<dbReference type="Pfam" id="PF00528">
    <property type="entry name" value="BPD_transp_1"/>
    <property type="match status" value="1"/>
</dbReference>
<organism evidence="10 11">
    <name type="scientific">Trinickia symbiotica</name>
    <dbReference type="NCBI Taxonomy" id="863227"/>
    <lineage>
        <taxon>Bacteria</taxon>
        <taxon>Pseudomonadati</taxon>
        <taxon>Pseudomonadota</taxon>
        <taxon>Betaproteobacteria</taxon>
        <taxon>Burkholderiales</taxon>
        <taxon>Burkholderiaceae</taxon>
        <taxon>Trinickia</taxon>
    </lineage>
</organism>
<protein>
    <submittedName>
        <fullName evidence="10">Amino acid ABC transporter permease</fullName>
    </submittedName>
</protein>
<feature type="domain" description="ABC transmembrane type-1" evidence="9">
    <location>
        <begin position="17"/>
        <end position="227"/>
    </location>
</feature>
<dbReference type="PROSITE" id="PS50928">
    <property type="entry name" value="ABC_TM1"/>
    <property type="match status" value="1"/>
</dbReference>
<dbReference type="CDD" id="cd06261">
    <property type="entry name" value="TM_PBP2"/>
    <property type="match status" value="1"/>
</dbReference>
<comment type="similarity">
    <text evidence="2">Belongs to the binding-protein-dependent transport system permease family. HisMQ subfamily.</text>
</comment>
<dbReference type="RefSeq" id="WP_026230025.1">
    <property type="nucleotide sequence ID" value="NZ_KB890187.1"/>
</dbReference>
<feature type="transmembrane region" description="Helical" evidence="8">
    <location>
        <begin position="206"/>
        <end position="230"/>
    </location>
</feature>
<evidence type="ECO:0000259" key="9">
    <source>
        <dbReference type="PROSITE" id="PS50928"/>
    </source>
</evidence>
<dbReference type="InterPro" id="IPR043429">
    <property type="entry name" value="ArtM/GltK/GlnP/TcyL/YhdX-like"/>
</dbReference>
<dbReference type="PANTHER" id="PTHR30614:SF47">
    <property type="entry name" value="ABC TRANSPORTER PERMEASE"/>
    <property type="match status" value="1"/>
</dbReference>